<evidence type="ECO:0000313" key="2">
    <source>
        <dbReference type="Proteomes" id="UP000002624"/>
    </source>
</evidence>
<reference evidence="2" key="1">
    <citation type="submission" date="2009-05" db="EMBL/GenBank/DDBJ databases">
        <title>The genome sequence of Ajellomyces capsulatus strain H143.</title>
        <authorList>
            <person name="Champion M."/>
            <person name="Cuomo C.A."/>
            <person name="Ma L.-J."/>
            <person name="Henn M.R."/>
            <person name="Sil A."/>
            <person name="Goldman B."/>
            <person name="Young S.K."/>
            <person name="Kodira C.D."/>
            <person name="Zeng Q."/>
            <person name="Koehrsen M."/>
            <person name="Alvarado L."/>
            <person name="Berlin A.M."/>
            <person name="Borenstein D."/>
            <person name="Chen Z."/>
            <person name="Engels R."/>
            <person name="Freedman E."/>
            <person name="Gellesch M."/>
            <person name="Goldberg J."/>
            <person name="Griggs A."/>
            <person name="Gujja S."/>
            <person name="Heiman D.I."/>
            <person name="Hepburn T.A."/>
            <person name="Howarth C."/>
            <person name="Jen D."/>
            <person name="Larson L."/>
            <person name="Lewis B."/>
            <person name="Mehta T."/>
            <person name="Park D."/>
            <person name="Pearson M."/>
            <person name="Roberts A."/>
            <person name="Saif S."/>
            <person name="Shea T.D."/>
            <person name="Shenoy N."/>
            <person name="Sisk P."/>
            <person name="Stolte C."/>
            <person name="Sykes S."/>
            <person name="Walk T."/>
            <person name="White J."/>
            <person name="Yandava C."/>
            <person name="Klein B."/>
            <person name="McEwen J.G."/>
            <person name="Puccia R."/>
            <person name="Goldman G.H."/>
            <person name="Felipe M.S."/>
            <person name="Nino-Vega G."/>
            <person name="San-Blas G."/>
            <person name="Taylor J.W."/>
            <person name="Mendoza L."/>
            <person name="Galagan J.E."/>
            <person name="Nusbaum C."/>
            <person name="Birren B.W."/>
        </authorList>
    </citation>
    <scope>NUCLEOTIDE SEQUENCE [LARGE SCALE GENOMIC DNA]</scope>
    <source>
        <strain evidence="2">H143</strain>
    </source>
</reference>
<gene>
    <name evidence="1" type="ORF">HCDG_06225</name>
</gene>
<protein>
    <submittedName>
        <fullName evidence="1">Uncharacterized protein</fullName>
    </submittedName>
</protein>
<dbReference type="Proteomes" id="UP000002624">
    <property type="component" value="Unassembled WGS sequence"/>
</dbReference>
<dbReference type="HOGENOM" id="CLU_1885179_0_0_1"/>
<dbReference type="EMBL" id="GG692428">
    <property type="protein sequence ID" value="EER40003.1"/>
    <property type="molecule type" value="Genomic_DNA"/>
</dbReference>
<organism evidence="1 2">
    <name type="scientific">Ajellomyces capsulatus (strain H143)</name>
    <name type="common">Darling's disease fungus</name>
    <name type="synonym">Histoplasma capsulatum</name>
    <dbReference type="NCBI Taxonomy" id="544712"/>
    <lineage>
        <taxon>Eukaryota</taxon>
        <taxon>Fungi</taxon>
        <taxon>Dikarya</taxon>
        <taxon>Ascomycota</taxon>
        <taxon>Pezizomycotina</taxon>
        <taxon>Eurotiomycetes</taxon>
        <taxon>Eurotiomycetidae</taxon>
        <taxon>Onygenales</taxon>
        <taxon>Ajellomycetaceae</taxon>
        <taxon>Histoplasma</taxon>
    </lineage>
</organism>
<dbReference type="AlphaFoldDB" id="C6HI75"/>
<accession>C6HI75</accession>
<name>C6HI75_AJECH</name>
<proteinExistence type="predicted"/>
<evidence type="ECO:0000313" key="1">
    <source>
        <dbReference type="EMBL" id="EER40003.1"/>
    </source>
</evidence>
<sequence>MTIPVLVYVCGWSFRSVVLGFFLLASSYDLAAHSDDSHSNDPSLVNNNDINNINNNNDIHMAKTCTNHLRLDTDSLRCHPRIRQNHSPRLWAIPDIYREERRTSSGEDPSVKPGFLSLLQLQRRTGTGRVSLSSPEP</sequence>
<dbReference type="VEuPathDB" id="FungiDB:HCDG_06225"/>
<dbReference type="OrthoDB" id="10304372at2759"/>